<evidence type="ECO:0000313" key="4">
    <source>
        <dbReference type="Proteomes" id="UP000317982"/>
    </source>
</evidence>
<dbReference type="PANTHER" id="PTHR33495">
    <property type="entry name" value="ANTI-SIGMA FACTOR ANTAGONIST TM_1081-RELATED-RELATED"/>
    <property type="match status" value="1"/>
</dbReference>
<dbReference type="SUPFAM" id="SSF52091">
    <property type="entry name" value="SpoIIaa-like"/>
    <property type="match status" value="1"/>
</dbReference>
<dbReference type="Gene3D" id="3.30.750.24">
    <property type="entry name" value="STAS domain"/>
    <property type="match status" value="1"/>
</dbReference>
<dbReference type="InParanoid" id="A0A545ARQ9"/>
<evidence type="ECO:0000259" key="2">
    <source>
        <dbReference type="PROSITE" id="PS50801"/>
    </source>
</evidence>
<dbReference type="EMBL" id="VIRS01000010">
    <property type="protein sequence ID" value="TQS44018.1"/>
    <property type="molecule type" value="Genomic_DNA"/>
</dbReference>
<dbReference type="InterPro" id="IPR036513">
    <property type="entry name" value="STAS_dom_sf"/>
</dbReference>
<dbReference type="CDD" id="cd07043">
    <property type="entry name" value="STAS_anti-anti-sigma_factors"/>
    <property type="match status" value="1"/>
</dbReference>
<feature type="region of interest" description="Disordered" evidence="1">
    <location>
        <begin position="1"/>
        <end position="35"/>
    </location>
</feature>
<gene>
    <name evidence="3" type="ORF">FL583_16320</name>
</gene>
<sequence length="157" mass="16651">MGSANSPAQRLRSAQQLRPAQRLRDRPEIPMPEASFSDAFTPFTVTVRTSGNGAHLELDGELDLQSGPLLLSAVDWLLPSPARLVVLDCAALRFVDARGLATLLRARSTLADHGVELGVANPSDALRRILSATSLTGALPEMPVVTPDRAGRGPASH</sequence>
<protein>
    <submittedName>
        <fullName evidence="3">STAS domain-containing protein</fullName>
    </submittedName>
</protein>
<dbReference type="GO" id="GO:0043856">
    <property type="term" value="F:anti-sigma factor antagonist activity"/>
    <property type="evidence" value="ECO:0007669"/>
    <property type="project" value="TreeGrafter"/>
</dbReference>
<proteinExistence type="predicted"/>
<dbReference type="InterPro" id="IPR002645">
    <property type="entry name" value="STAS_dom"/>
</dbReference>
<name>A0A545ARQ9_9ACTN</name>
<evidence type="ECO:0000256" key="1">
    <source>
        <dbReference type="SAM" id="MobiDB-lite"/>
    </source>
</evidence>
<reference evidence="3 4" key="1">
    <citation type="submission" date="2019-07" db="EMBL/GenBank/DDBJ databases">
        <title>Cryptosporangium phraense sp. nov., isolated from plant litter.</title>
        <authorList>
            <person name="Suriyachadkun C."/>
        </authorList>
    </citation>
    <scope>NUCLEOTIDE SEQUENCE [LARGE SCALE GENOMIC DNA]</scope>
    <source>
        <strain evidence="3 4">A-T 5661</strain>
    </source>
</reference>
<feature type="domain" description="STAS" evidence="2">
    <location>
        <begin position="43"/>
        <end position="144"/>
    </location>
</feature>
<dbReference type="PROSITE" id="PS50801">
    <property type="entry name" value="STAS"/>
    <property type="match status" value="1"/>
</dbReference>
<dbReference type="PANTHER" id="PTHR33495:SF2">
    <property type="entry name" value="ANTI-SIGMA FACTOR ANTAGONIST TM_1081-RELATED"/>
    <property type="match status" value="1"/>
</dbReference>
<dbReference type="Proteomes" id="UP000317982">
    <property type="component" value="Unassembled WGS sequence"/>
</dbReference>
<organism evidence="3 4">
    <name type="scientific">Cryptosporangium phraense</name>
    <dbReference type="NCBI Taxonomy" id="2593070"/>
    <lineage>
        <taxon>Bacteria</taxon>
        <taxon>Bacillati</taxon>
        <taxon>Actinomycetota</taxon>
        <taxon>Actinomycetes</taxon>
        <taxon>Cryptosporangiales</taxon>
        <taxon>Cryptosporangiaceae</taxon>
        <taxon>Cryptosporangium</taxon>
    </lineage>
</organism>
<dbReference type="Pfam" id="PF13466">
    <property type="entry name" value="STAS_2"/>
    <property type="match status" value="1"/>
</dbReference>
<dbReference type="AlphaFoldDB" id="A0A545ARQ9"/>
<dbReference type="InterPro" id="IPR058548">
    <property type="entry name" value="MlaB-like_STAS"/>
</dbReference>
<keyword evidence="4" id="KW-1185">Reference proteome</keyword>
<evidence type="ECO:0000313" key="3">
    <source>
        <dbReference type="EMBL" id="TQS44018.1"/>
    </source>
</evidence>
<feature type="compositionally biased region" description="Polar residues" evidence="1">
    <location>
        <begin position="1"/>
        <end position="18"/>
    </location>
</feature>
<accession>A0A545ARQ9</accession>
<comment type="caution">
    <text evidence="3">The sequence shown here is derived from an EMBL/GenBank/DDBJ whole genome shotgun (WGS) entry which is preliminary data.</text>
</comment>
<dbReference type="OrthoDB" id="9793697at2"/>